<keyword evidence="1" id="KW-0472">Membrane</keyword>
<dbReference type="OrthoDB" id="5722773at2"/>
<reference evidence="3" key="1">
    <citation type="submission" date="2016-11" db="EMBL/GenBank/DDBJ databases">
        <authorList>
            <person name="Varghese N."/>
            <person name="Submissions S."/>
        </authorList>
    </citation>
    <scope>NUCLEOTIDE SEQUENCE [LARGE SCALE GENOMIC DNA]</scope>
    <source>
        <strain evidence="3">CGMCC 1.7063</strain>
    </source>
</reference>
<keyword evidence="1" id="KW-1133">Transmembrane helix</keyword>
<evidence type="ECO:0000313" key="2">
    <source>
        <dbReference type="EMBL" id="SHG14311.1"/>
    </source>
</evidence>
<sequence length="396" mass="41396">MKNSRFIFSSLRHQQGVSTLIFSILILALTVIATLTTFSFVRQEQVLSNNDGRAKQAFEAAEAGLATALTYFGDGPDRDDDDVIDPVFDTDNDGIGDSSTATVGRGSVNVAAVQTGNQIAVTATGFSDDRSATHVISQLLGVVDPLPNDPSNPMISKGTVVINGSATVHNQEGHSTIWSGADVDLGSNNSTATEVPDMGDTGYPLCMDTPMTCSTVSSSNKVTVGLDVIENDSSLGNLTPTEMFQNFFGMTPDAYRSSGLVTLETTPAEVNSDVQLAGHEVIWVEGDASFVNNTSVGCTVKVTGNKTCTPADSEPSILIVNGNADFDGTPNFTGLVFVTGNVNITGNMTVMGAIVIAGDLSSNAGGSMDVWYNSDVLADLENAGVRVGMAGTWKDF</sequence>
<keyword evidence="3" id="KW-1185">Reference proteome</keyword>
<dbReference type="STRING" id="494016.SAMN04487965_3401"/>
<accession>A0A1M5HEF5</accession>
<evidence type="ECO:0008006" key="4">
    <source>
        <dbReference type="Google" id="ProtNLM"/>
    </source>
</evidence>
<feature type="transmembrane region" description="Helical" evidence="1">
    <location>
        <begin position="20"/>
        <end position="41"/>
    </location>
</feature>
<evidence type="ECO:0000256" key="1">
    <source>
        <dbReference type="SAM" id="Phobius"/>
    </source>
</evidence>
<proteinExistence type="predicted"/>
<keyword evidence="1" id="KW-0812">Transmembrane</keyword>
<dbReference type="EMBL" id="FQVA01000007">
    <property type="protein sequence ID" value="SHG14311.1"/>
    <property type="molecule type" value="Genomic_DNA"/>
</dbReference>
<name>A0A1M5HEF5_9GAMM</name>
<organism evidence="2 3">
    <name type="scientific">Microbulbifer donghaiensis</name>
    <dbReference type="NCBI Taxonomy" id="494016"/>
    <lineage>
        <taxon>Bacteria</taxon>
        <taxon>Pseudomonadati</taxon>
        <taxon>Pseudomonadota</taxon>
        <taxon>Gammaproteobacteria</taxon>
        <taxon>Cellvibrionales</taxon>
        <taxon>Microbulbiferaceae</taxon>
        <taxon>Microbulbifer</taxon>
    </lineage>
</organism>
<dbReference type="Proteomes" id="UP000184170">
    <property type="component" value="Unassembled WGS sequence"/>
</dbReference>
<dbReference type="RefSeq" id="WP_073277384.1">
    <property type="nucleotide sequence ID" value="NZ_FQVA01000007.1"/>
</dbReference>
<dbReference type="AlphaFoldDB" id="A0A1M5HEF5"/>
<protein>
    <recommendedName>
        <fullName evidence="4">PilX N-terminal</fullName>
    </recommendedName>
</protein>
<gene>
    <name evidence="2" type="ORF">SAMN04487965_3401</name>
</gene>
<evidence type="ECO:0000313" key="3">
    <source>
        <dbReference type="Proteomes" id="UP000184170"/>
    </source>
</evidence>